<sequence>MGFILRSLFFAKKFVIFTLIYVLFSISLFVSFKYYTEFYADVGPLKNVLLFTLILASYNIWFSTSILFSAYSSTVIPEDIGKEAHYIFLKSVYKSLFRKYVWYKAITVLAFLTVLGSTSSLLLFVLVSPPIQSFTVGDYERLLVLFLLLSTVPVASTLAFTSFVPDEKVALLFTIAIYFFVNVFMGGYYLVKYAANATPYVLFTLPIYLPTALHDWGEVYAQAKTAYNEVSGVALPYVDYNVILNTLLLYSIVSIIFMVIGIETNLRRKGN</sequence>
<feature type="transmembrane region" description="Helical" evidence="1">
    <location>
        <begin position="171"/>
        <end position="191"/>
    </location>
</feature>
<feature type="transmembrane region" description="Helical" evidence="1">
    <location>
        <begin position="242"/>
        <end position="262"/>
    </location>
</feature>
<evidence type="ECO:0000313" key="3">
    <source>
        <dbReference type="Proteomes" id="UP000825123"/>
    </source>
</evidence>
<name>A0A8D5U5S8_9CREN</name>
<protein>
    <submittedName>
        <fullName evidence="2">Uncharacterized protein</fullName>
    </submittedName>
</protein>
<feature type="transmembrane region" description="Helical" evidence="1">
    <location>
        <begin position="101"/>
        <end position="127"/>
    </location>
</feature>
<dbReference type="Proteomes" id="UP000825123">
    <property type="component" value="Chromosome"/>
</dbReference>
<organism evidence="2 3">
    <name type="scientific">Stygiolobus caldivivus</name>
    <dbReference type="NCBI Taxonomy" id="2824673"/>
    <lineage>
        <taxon>Archaea</taxon>
        <taxon>Thermoproteota</taxon>
        <taxon>Thermoprotei</taxon>
        <taxon>Sulfolobales</taxon>
        <taxon>Sulfolobaceae</taxon>
        <taxon>Stygiolobus</taxon>
    </lineage>
</organism>
<dbReference type="AlphaFoldDB" id="A0A8D5U5S8"/>
<gene>
    <name evidence="2" type="ORF">KN1_10890</name>
</gene>
<keyword evidence="1" id="KW-0812">Transmembrane</keyword>
<evidence type="ECO:0000313" key="2">
    <source>
        <dbReference type="EMBL" id="BCU69792.1"/>
    </source>
</evidence>
<dbReference type="EMBL" id="AP024597">
    <property type="protein sequence ID" value="BCU69792.1"/>
    <property type="molecule type" value="Genomic_DNA"/>
</dbReference>
<feature type="transmembrane region" description="Helical" evidence="1">
    <location>
        <begin position="48"/>
        <end position="68"/>
    </location>
</feature>
<reference evidence="2 3" key="1">
    <citation type="submission" date="2021-04" db="EMBL/GenBank/DDBJ databases">
        <title>Complete genome sequence of Stygiolobus sp. KN-1.</title>
        <authorList>
            <person name="Nakamura K."/>
            <person name="Sakai H."/>
            <person name="Kurosawa N."/>
        </authorList>
    </citation>
    <scope>NUCLEOTIDE SEQUENCE [LARGE SCALE GENOMIC DNA]</scope>
    <source>
        <strain evidence="2 3">KN-1</strain>
    </source>
</reference>
<feature type="transmembrane region" description="Helical" evidence="1">
    <location>
        <begin position="142"/>
        <end position="164"/>
    </location>
</feature>
<keyword evidence="1" id="KW-1133">Transmembrane helix</keyword>
<proteinExistence type="predicted"/>
<keyword evidence="3" id="KW-1185">Reference proteome</keyword>
<dbReference type="KEGG" id="csty:KN1_10890"/>
<keyword evidence="1" id="KW-0472">Membrane</keyword>
<feature type="transmembrane region" description="Helical" evidence="1">
    <location>
        <begin position="14"/>
        <end position="36"/>
    </location>
</feature>
<evidence type="ECO:0000256" key="1">
    <source>
        <dbReference type="SAM" id="Phobius"/>
    </source>
</evidence>
<accession>A0A8D5U5S8</accession>